<dbReference type="SUPFAM" id="SSF53850">
    <property type="entry name" value="Periplasmic binding protein-like II"/>
    <property type="match status" value="1"/>
</dbReference>
<feature type="chain" id="PRO_5037896744" evidence="2">
    <location>
        <begin position="19"/>
        <end position="610"/>
    </location>
</feature>
<dbReference type="GO" id="GO:0015833">
    <property type="term" value="P:peptide transport"/>
    <property type="evidence" value="ECO:0007669"/>
    <property type="project" value="TreeGrafter"/>
</dbReference>
<dbReference type="GO" id="GO:0030288">
    <property type="term" value="C:outer membrane-bounded periplasmic space"/>
    <property type="evidence" value="ECO:0007669"/>
    <property type="project" value="TreeGrafter"/>
</dbReference>
<dbReference type="GO" id="GO:1904680">
    <property type="term" value="F:peptide transmembrane transporter activity"/>
    <property type="evidence" value="ECO:0007669"/>
    <property type="project" value="TreeGrafter"/>
</dbReference>
<dbReference type="InterPro" id="IPR030678">
    <property type="entry name" value="Peptide/Ni-bd"/>
</dbReference>
<sequence length="610" mass="68573">MRLALFFLAAVLAAPAWAAPGYSVWGDFKYQPGFTHLEYVNPDAPKGGELRLVAGSRISTFDKYNPYTLRGNAPSFLGDLLFEGLLYAPYDENGVGYGLLAEDVAVAPDLMSVTFRLRPEARFHNGDPVRASDVKSSYETLVSKYAHPSYATLYADVESCEVLDERTVRFRFKKKDRQLPLTVGGMPIFSPKWGMENGKAKPFDQVVMDTPIGTGAYKVGPVRFGKDVTYVRDPDYWGRNLPVRRGMNNFDQITVKIYRDNTAQLEALKAGEFDLMQFFSVRDWTRGLNGKRIDSGELEKTDFRHKLPDGFYSYVLNLRLPKFADRRVRMALELAMDYEWMNVHLFRGQYKRVKGVFGNTDCEANGLPSAREVALLEPFRANLPADVFGPMAVPPRTDNPGGLRGNMRKAQQLLADAGWTFRDGALRNAKGEPFTIEFIDSTEARGATTTAAWRRALGLLGIDFQLREIDFALWQQRLESNNFEMLSISFPGTHFPGSDYADLFGSKAADVPGSGNYSGIKNPAIDALVAGLANADNREDFTATCRALDRVIAHEHYLIPAWTASTRRIAWSKWKLEHPKVIPAYPPEGVPYMDWFLTTWWARLPPKTSP</sequence>
<proteinExistence type="predicted"/>
<dbReference type="Proteomes" id="UP000617041">
    <property type="component" value="Unassembled WGS sequence"/>
</dbReference>
<dbReference type="GO" id="GO:0042884">
    <property type="term" value="P:microcin transport"/>
    <property type="evidence" value="ECO:0007669"/>
    <property type="project" value="TreeGrafter"/>
</dbReference>
<dbReference type="PANTHER" id="PTHR30290">
    <property type="entry name" value="PERIPLASMIC BINDING COMPONENT OF ABC TRANSPORTER"/>
    <property type="match status" value="1"/>
</dbReference>
<organism evidence="4 5">
    <name type="scientific">Ramlibacter algicola</name>
    <dbReference type="NCBI Taxonomy" id="2795217"/>
    <lineage>
        <taxon>Bacteria</taxon>
        <taxon>Pseudomonadati</taxon>
        <taxon>Pseudomonadota</taxon>
        <taxon>Betaproteobacteria</taxon>
        <taxon>Burkholderiales</taxon>
        <taxon>Comamonadaceae</taxon>
        <taxon>Ramlibacter</taxon>
    </lineage>
</organism>
<keyword evidence="1 2" id="KW-0732">Signal</keyword>
<dbReference type="GO" id="GO:0043190">
    <property type="term" value="C:ATP-binding cassette (ABC) transporter complex"/>
    <property type="evidence" value="ECO:0007669"/>
    <property type="project" value="InterPro"/>
</dbReference>
<feature type="domain" description="Solute-binding protein family 5" evidence="3">
    <location>
        <begin position="98"/>
        <end position="508"/>
    </location>
</feature>
<comment type="caution">
    <text evidence="4">The sequence shown here is derived from an EMBL/GenBank/DDBJ whole genome shotgun (WGS) entry which is preliminary data.</text>
</comment>
<dbReference type="Pfam" id="PF00496">
    <property type="entry name" value="SBP_bac_5"/>
    <property type="match status" value="1"/>
</dbReference>
<dbReference type="PANTHER" id="PTHR30290:SF64">
    <property type="entry name" value="ABC TRANSPORTER PERIPLASMIC BINDING PROTEIN"/>
    <property type="match status" value="1"/>
</dbReference>
<dbReference type="InterPro" id="IPR000914">
    <property type="entry name" value="SBP_5_dom"/>
</dbReference>
<evidence type="ECO:0000256" key="2">
    <source>
        <dbReference type="SAM" id="SignalP"/>
    </source>
</evidence>
<dbReference type="PIRSF" id="PIRSF002741">
    <property type="entry name" value="MppA"/>
    <property type="match status" value="1"/>
</dbReference>
<evidence type="ECO:0000313" key="5">
    <source>
        <dbReference type="Proteomes" id="UP000617041"/>
    </source>
</evidence>
<evidence type="ECO:0000259" key="3">
    <source>
        <dbReference type="Pfam" id="PF00496"/>
    </source>
</evidence>
<dbReference type="Gene3D" id="3.10.105.10">
    <property type="entry name" value="Dipeptide-binding Protein, Domain 3"/>
    <property type="match status" value="1"/>
</dbReference>
<dbReference type="CDD" id="cd08497">
    <property type="entry name" value="MbnE-like"/>
    <property type="match status" value="1"/>
</dbReference>
<dbReference type="EMBL" id="JAEDAO010000001">
    <property type="protein sequence ID" value="MBK0393427.1"/>
    <property type="molecule type" value="Genomic_DNA"/>
</dbReference>
<gene>
    <name evidence="4" type="ORF">I8E28_12560</name>
</gene>
<feature type="signal peptide" evidence="2">
    <location>
        <begin position="1"/>
        <end position="18"/>
    </location>
</feature>
<evidence type="ECO:0000256" key="1">
    <source>
        <dbReference type="ARBA" id="ARBA00022729"/>
    </source>
</evidence>
<dbReference type="InterPro" id="IPR039424">
    <property type="entry name" value="SBP_5"/>
</dbReference>
<reference evidence="4" key="1">
    <citation type="submission" date="2020-12" db="EMBL/GenBank/DDBJ databases">
        <title>Ramlibacter sp. nov., isolated from a freshwater alga, Cryptomonas.</title>
        <authorList>
            <person name="Kim H.M."/>
            <person name="Jeon C.O."/>
        </authorList>
    </citation>
    <scope>NUCLEOTIDE SEQUENCE</scope>
    <source>
        <strain evidence="4">CrO1</strain>
    </source>
</reference>
<dbReference type="AlphaFoldDB" id="A0A934USD1"/>
<dbReference type="RefSeq" id="WP_200788394.1">
    <property type="nucleotide sequence ID" value="NZ_JAEDAO010000001.1"/>
</dbReference>
<dbReference type="Gene3D" id="3.40.190.10">
    <property type="entry name" value="Periplasmic binding protein-like II"/>
    <property type="match status" value="1"/>
</dbReference>
<accession>A0A934USD1</accession>
<keyword evidence="5" id="KW-1185">Reference proteome</keyword>
<protein>
    <submittedName>
        <fullName evidence="4">ABC transporter substrate-binding protein</fullName>
    </submittedName>
</protein>
<evidence type="ECO:0000313" key="4">
    <source>
        <dbReference type="EMBL" id="MBK0393427.1"/>
    </source>
</evidence>
<name>A0A934USD1_9BURK</name>